<protein>
    <submittedName>
        <fullName evidence="1">Uncharacterized protein</fullName>
    </submittedName>
</protein>
<dbReference type="Proteomes" id="UP000255505">
    <property type="component" value="Chromosome I"/>
</dbReference>
<accession>A0A375I9S9</accession>
<reference evidence="1 2" key="1">
    <citation type="submission" date="2018-01" db="EMBL/GenBank/DDBJ databases">
        <authorList>
            <person name="Gaut B.S."/>
            <person name="Morton B.R."/>
            <person name="Clegg M.T."/>
            <person name="Duvall M.R."/>
        </authorList>
    </citation>
    <scope>NUCLEOTIDE SEQUENCE [LARGE SCALE GENOMIC DNA]</scope>
    <source>
        <strain evidence="1">Cupriavidus taiwanensis LMG 19425</strain>
    </source>
</reference>
<dbReference type="AlphaFoldDB" id="A0A375I9S9"/>
<evidence type="ECO:0000313" key="2">
    <source>
        <dbReference type="Proteomes" id="UP000255505"/>
    </source>
</evidence>
<proteinExistence type="predicted"/>
<organism evidence="1 2">
    <name type="scientific">Cupriavidus taiwanensis</name>
    <dbReference type="NCBI Taxonomy" id="164546"/>
    <lineage>
        <taxon>Bacteria</taxon>
        <taxon>Pseudomonadati</taxon>
        <taxon>Pseudomonadota</taxon>
        <taxon>Betaproteobacteria</taxon>
        <taxon>Burkholderiales</taxon>
        <taxon>Burkholderiaceae</taxon>
        <taxon>Cupriavidus</taxon>
    </lineage>
</organism>
<dbReference type="EMBL" id="LT991976">
    <property type="protein sequence ID" value="SPK71556.1"/>
    <property type="molecule type" value="Genomic_DNA"/>
</dbReference>
<name>A0A375I9S9_9BURK</name>
<sequence length="79" mass="8659">MALSVSCGRGESRLNLCRGCEFLVDTYGKSSREKLLEFLSAAEDFNQLRSLEQPRLAKEYSLRMAANIYAPAAGSPKAA</sequence>
<gene>
    <name evidence="1" type="ORF">CT19425_30780</name>
</gene>
<evidence type="ECO:0000313" key="1">
    <source>
        <dbReference type="EMBL" id="SPK71556.1"/>
    </source>
</evidence>